<evidence type="ECO:0000256" key="3">
    <source>
        <dbReference type="ARBA" id="ARBA00022618"/>
    </source>
</evidence>
<keyword evidence="3 8" id="KW-0132">Cell division</keyword>
<organism evidence="10 11">
    <name type="scientific">Vibrio inusitatus NBRC 102082</name>
    <dbReference type="NCBI Taxonomy" id="1219070"/>
    <lineage>
        <taxon>Bacteria</taxon>
        <taxon>Pseudomonadati</taxon>
        <taxon>Pseudomonadota</taxon>
        <taxon>Gammaproteobacteria</taxon>
        <taxon>Vibrionales</taxon>
        <taxon>Vibrionaceae</taxon>
        <taxon>Vibrio</taxon>
    </lineage>
</organism>
<dbReference type="GO" id="GO:0032153">
    <property type="term" value="C:cell division site"/>
    <property type="evidence" value="ECO:0007669"/>
    <property type="project" value="UniProtKB-UniRule"/>
</dbReference>
<protein>
    <recommendedName>
        <fullName evidence="8 9">Cell division protein FtsL</fullName>
    </recommendedName>
</protein>
<evidence type="ECO:0000256" key="8">
    <source>
        <dbReference type="HAMAP-Rule" id="MF_00910"/>
    </source>
</evidence>
<feature type="transmembrane region" description="Helical" evidence="8">
    <location>
        <begin position="29"/>
        <end position="48"/>
    </location>
</feature>
<dbReference type="EMBL" id="BJLF01000005">
    <property type="protein sequence ID" value="GEA50574.1"/>
    <property type="molecule type" value="Genomic_DNA"/>
</dbReference>
<comment type="similarity">
    <text evidence="8">Belongs to the FtsL family.</text>
</comment>
<keyword evidence="6 8" id="KW-0472">Membrane</keyword>
<keyword evidence="8" id="KW-0997">Cell inner membrane</keyword>
<keyword evidence="2 8" id="KW-1003">Cell membrane</keyword>
<dbReference type="GO" id="GO:0005886">
    <property type="term" value="C:plasma membrane"/>
    <property type="evidence" value="ECO:0007669"/>
    <property type="project" value="UniProtKB-SubCell"/>
</dbReference>
<evidence type="ECO:0000256" key="2">
    <source>
        <dbReference type="ARBA" id="ARBA00022475"/>
    </source>
</evidence>
<accession>A0A4Y3HWC8</accession>
<dbReference type="OrthoDB" id="6196803at2"/>
<gene>
    <name evidence="8 10" type="primary">ftsL</name>
    <name evidence="10" type="ORF">VIN01S_13780</name>
</gene>
<proteinExistence type="inferred from homology"/>
<evidence type="ECO:0000313" key="11">
    <source>
        <dbReference type="Proteomes" id="UP000318717"/>
    </source>
</evidence>
<evidence type="ECO:0000256" key="1">
    <source>
        <dbReference type="ARBA" id="ARBA00004401"/>
    </source>
</evidence>
<dbReference type="PANTHER" id="PTHR37479">
    <property type="entry name" value="CELL DIVISION PROTEIN FTSL"/>
    <property type="match status" value="1"/>
</dbReference>
<evidence type="ECO:0000313" key="10">
    <source>
        <dbReference type="EMBL" id="GEA50574.1"/>
    </source>
</evidence>
<keyword evidence="5 8" id="KW-1133">Transmembrane helix</keyword>
<dbReference type="Pfam" id="PF04999">
    <property type="entry name" value="FtsL"/>
    <property type="match status" value="1"/>
</dbReference>
<dbReference type="InterPro" id="IPR011922">
    <property type="entry name" value="Cell_div_FtsL"/>
</dbReference>
<evidence type="ECO:0000256" key="7">
    <source>
        <dbReference type="ARBA" id="ARBA00023306"/>
    </source>
</evidence>
<evidence type="ECO:0000256" key="9">
    <source>
        <dbReference type="NCBIfam" id="TIGR02209"/>
    </source>
</evidence>
<sequence>MNESGKLIQTEVPLLGKIIIRDLFTVGRVPLFLLIILFFSAITVVLTTHMTRQAISQKDVALEEREQLDDEWRNLILEENALSEHSRVQKMATSELEMKRPDSDKEVIVKL</sequence>
<keyword evidence="11" id="KW-1185">Reference proteome</keyword>
<comment type="subunit">
    <text evidence="8">Part of a complex composed of FtsB, FtsL and FtsQ.</text>
</comment>
<keyword evidence="7 8" id="KW-0131">Cell cycle</keyword>
<comment type="subcellular location">
    <subcellularLocation>
        <location evidence="8">Cell inner membrane</location>
        <topology evidence="8">Single-pass type II membrane protein</topology>
    </subcellularLocation>
    <subcellularLocation>
        <location evidence="1">Cell membrane</location>
        <topology evidence="1">Single-pass type II membrane protein</topology>
    </subcellularLocation>
    <text evidence="8">Localizes to the division septum where it forms a ring structure.</text>
</comment>
<dbReference type="PANTHER" id="PTHR37479:SF1">
    <property type="entry name" value="CELL DIVISION PROTEIN FTSL"/>
    <property type="match status" value="1"/>
</dbReference>
<dbReference type="Proteomes" id="UP000318717">
    <property type="component" value="Unassembled WGS sequence"/>
</dbReference>
<dbReference type="HAMAP" id="MF_00910">
    <property type="entry name" value="FtsL"/>
    <property type="match status" value="1"/>
</dbReference>
<dbReference type="RefSeq" id="WP_141344940.1">
    <property type="nucleotide sequence ID" value="NZ_BJLF01000005.1"/>
</dbReference>
<reference evidence="10 11" key="1">
    <citation type="submission" date="2019-06" db="EMBL/GenBank/DDBJ databases">
        <title>Whole genome shotgun sequence of Vibrio inusitatus NBRC 102082.</title>
        <authorList>
            <person name="Hosoyama A."/>
            <person name="Uohara A."/>
            <person name="Ohji S."/>
            <person name="Ichikawa N."/>
        </authorList>
    </citation>
    <scope>NUCLEOTIDE SEQUENCE [LARGE SCALE GENOMIC DNA]</scope>
    <source>
        <strain evidence="10 11">NBRC 102082</strain>
    </source>
</reference>
<evidence type="ECO:0000256" key="5">
    <source>
        <dbReference type="ARBA" id="ARBA00022989"/>
    </source>
</evidence>
<name>A0A4Y3HWC8_9VIBR</name>
<keyword evidence="4 8" id="KW-0812">Transmembrane</keyword>
<evidence type="ECO:0000256" key="4">
    <source>
        <dbReference type="ARBA" id="ARBA00022692"/>
    </source>
</evidence>
<dbReference type="NCBIfam" id="TIGR02209">
    <property type="entry name" value="ftsL_broad"/>
    <property type="match status" value="1"/>
</dbReference>
<comment type="caution">
    <text evidence="10">The sequence shown here is derived from an EMBL/GenBank/DDBJ whole genome shotgun (WGS) entry which is preliminary data.</text>
</comment>
<dbReference type="GO" id="GO:0043093">
    <property type="term" value="P:FtsZ-dependent cytokinesis"/>
    <property type="evidence" value="ECO:0007669"/>
    <property type="project" value="UniProtKB-UniRule"/>
</dbReference>
<comment type="function">
    <text evidence="8">Essential cell division protein. May link together the upstream cell division proteins, which are predominantly cytoplasmic, with the downstream cell division proteins, which are predominantly periplasmic.</text>
</comment>
<dbReference type="AlphaFoldDB" id="A0A4Y3HWC8"/>
<evidence type="ECO:0000256" key="6">
    <source>
        <dbReference type="ARBA" id="ARBA00023136"/>
    </source>
</evidence>